<comment type="caution">
    <text evidence="1">The sequence shown here is derived from an EMBL/GenBank/DDBJ whole genome shotgun (WGS) entry which is preliminary data.</text>
</comment>
<accession>A0A3R9TFF1</accession>
<evidence type="ECO:0000313" key="2">
    <source>
        <dbReference type="Proteomes" id="UP000280073"/>
    </source>
</evidence>
<reference evidence="1 2" key="1">
    <citation type="submission" date="2018-10" db="EMBL/GenBank/DDBJ databases">
        <title>GWAS and RNA-Seq identify cryptic mechanisms of antimicrobial resistance in Acinetobacter baumannii.</title>
        <authorList>
            <person name="Sahl J.W."/>
        </authorList>
    </citation>
    <scope>NUCLEOTIDE SEQUENCE [LARGE SCALE GENOMIC DNA]</scope>
    <source>
        <strain evidence="1 2">TG28175</strain>
    </source>
</reference>
<protein>
    <submittedName>
        <fullName evidence="1">Type VI secretion system baseplate subunit TssE</fullName>
    </submittedName>
</protein>
<dbReference type="EMBL" id="RFDI01000065">
    <property type="protein sequence ID" value="RSR63013.1"/>
    <property type="molecule type" value="Genomic_DNA"/>
</dbReference>
<sequence length="64" mass="7456">MNLDRLYPYGFRSTLFDRLIPESEDYAKGLSIQQLRESVAKDLEDLLNSRVAKLDHVIDDYPLV</sequence>
<gene>
    <name evidence="1" type="ORF">EA686_02240</name>
</gene>
<dbReference type="AlphaFoldDB" id="A0A3R9TFF1"/>
<proteinExistence type="predicted"/>
<organism evidence="1 2">
    <name type="scientific">Acinetobacter baumannii</name>
    <dbReference type="NCBI Taxonomy" id="470"/>
    <lineage>
        <taxon>Bacteria</taxon>
        <taxon>Pseudomonadati</taxon>
        <taxon>Pseudomonadota</taxon>
        <taxon>Gammaproteobacteria</taxon>
        <taxon>Moraxellales</taxon>
        <taxon>Moraxellaceae</taxon>
        <taxon>Acinetobacter</taxon>
        <taxon>Acinetobacter calcoaceticus/baumannii complex</taxon>
    </lineage>
</organism>
<feature type="non-terminal residue" evidence="1">
    <location>
        <position position="64"/>
    </location>
</feature>
<evidence type="ECO:0000313" key="1">
    <source>
        <dbReference type="EMBL" id="RSR63013.1"/>
    </source>
</evidence>
<dbReference type="Proteomes" id="UP000280073">
    <property type="component" value="Unassembled WGS sequence"/>
</dbReference>
<name>A0A3R9TFF1_ACIBA</name>